<reference evidence="17 18" key="1">
    <citation type="submission" date="2021-01" db="EMBL/GenBank/DDBJ databases">
        <title>Sequencing the genomes of 1000 actinobacteria strains.</title>
        <authorList>
            <person name="Klenk H.-P."/>
        </authorList>
    </citation>
    <scope>NUCLEOTIDE SEQUENCE [LARGE SCALE GENOMIC DNA]</scope>
    <source>
        <strain evidence="17 18">DSM 18662</strain>
    </source>
</reference>
<evidence type="ECO:0000259" key="16">
    <source>
        <dbReference type="Pfam" id="PF17900"/>
    </source>
</evidence>
<dbReference type="Pfam" id="PF11838">
    <property type="entry name" value="ERAP1_C"/>
    <property type="match status" value="1"/>
</dbReference>
<feature type="domain" description="Aminopeptidase N-like N-terminal" evidence="16">
    <location>
        <begin position="101"/>
        <end position="194"/>
    </location>
</feature>
<dbReference type="EC" id="3.4.11.2" evidence="4"/>
<dbReference type="InterPro" id="IPR027268">
    <property type="entry name" value="Peptidase_M4/M1_CTD_sf"/>
</dbReference>
<dbReference type="SUPFAM" id="SSF55486">
    <property type="entry name" value="Metalloproteases ('zincins'), catalytic domain"/>
    <property type="match status" value="1"/>
</dbReference>
<dbReference type="RefSeq" id="WP_204918945.1">
    <property type="nucleotide sequence ID" value="NZ_BAAAQP010000003.1"/>
</dbReference>
<keyword evidence="8" id="KW-0479">Metal-binding</keyword>
<dbReference type="InterPro" id="IPR050344">
    <property type="entry name" value="Peptidase_M1_aminopeptidases"/>
</dbReference>
<keyword evidence="6 17" id="KW-0031">Aminopeptidase</keyword>
<evidence type="ECO:0000259" key="14">
    <source>
        <dbReference type="Pfam" id="PF01433"/>
    </source>
</evidence>
<dbReference type="Gene3D" id="1.10.390.10">
    <property type="entry name" value="Neutral Protease Domain 2"/>
    <property type="match status" value="1"/>
</dbReference>
<feature type="domain" description="Peptidase M1 membrane alanine aminopeptidase" evidence="14">
    <location>
        <begin position="238"/>
        <end position="450"/>
    </location>
</feature>
<dbReference type="InterPro" id="IPR042097">
    <property type="entry name" value="Aminopeptidase_N-like_N_sf"/>
</dbReference>
<evidence type="ECO:0000256" key="4">
    <source>
        <dbReference type="ARBA" id="ARBA00012564"/>
    </source>
</evidence>
<dbReference type="InterPro" id="IPR024571">
    <property type="entry name" value="ERAP1-like_C_dom"/>
</dbReference>
<keyword evidence="11" id="KW-0482">Metalloprotease</keyword>
<sequence length="856" mass="94370">MVFPANLTRDEARARARLISTQSYELLVDLTGRDLEQPEKTFVSTATVRFTASSAQRSHIDLIADRVLTASLNGVDLDPAGFVDSRLPFEAAAGANELTVTAVLNYSRSGLGLHRFVDPADQRVYLYSQFETSEARRVFACFEQPDLKASYTVSVLAPADWTVISNGPESGRVQHEGGVAQWDFATTEPISTYLVGVVAGEYAVLTDSYTGMKGPIPMSLLCRRSLTQHLDADRILATTRRGFDVFEAQFDYPYPFAKYDQAFVPEYNIGAMENVGCVTLRDEYLFRSRKTAAAYESRDNTILHELAHMWFGDLVTMRWWDDLWLKESFAEWASHFAQSETAGDPAHAWASFCNGRKTWAYRQDQLPSTHPIAADMVDLEAVELNFDGITYAKGASVLRQLVAFVGRDAFLAGARRYFAEHAFGNTELADLLTALEQPSGRDLSGWSSEWLEKAGVNTLRARFSTDAEGRFTTFSVEQTAPALWPTLRSHRLAIGLYELQQGALVRVQRIETDISGASTKITELVGLRQPDLVLVNDDDLTYAKVRLDDRSLRTLINSIHRMDSPLARAVCWGASWDMCRDAELRAADYVELVLRGVVAESDLTAVGAMLRQGRQAVASYTPPERRDAVATRWETGLLEQLESAAAGSDHQLALARALALAARSAAAADRLTAWLHGTGVPDGLAVDTDLRWALVTALARLGRMDDADLAAELTTDNTIAGAEHAAEARAARPTTAAKADAWALAVDGDDIANETQRSICQGFWQSDQDDVLAPYVDRYLAEAEKISAGEGIWRTKAMSLRDNVLTLLFPGQGITPERLQQIDSWLATAQLSDSVRRIVDERRDDAARALRCQAAG</sequence>
<evidence type="ECO:0000313" key="18">
    <source>
        <dbReference type="Proteomes" id="UP000704762"/>
    </source>
</evidence>
<dbReference type="InterPro" id="IPR014782">
    <property type="entry name" value="Peptidase_M1_dom"/>
</dbReference>
<dbReference type="Proteomes" id="UP000704762">
    <property type="component" value="Unassembled WGS sequence"/>
</dbReference>
<evidence type="ECO:0000256" key="8">
    <source>
        <dbReference type="ARBA" id="ARBA00022723"/>
    </source>
</evidence>
<evidence type="ECO:0000256" key="9">
    <source>
        <dbReference type="ARBA" id="ARBA00022801"/>
    </source>
</evidence>
<keyword evidence="7" id="KW-0645">Protease</keyword>
<comment type="similarity">
    <text evidence="3">Belongs to the peptidase M1 family.</text>
</comment>
<dbReference type="Gene3D" id="2.60.40.1730">
    <property type="entry name" value="tricorn interacting facor f3 domain"/>
    <property type="match status" value="1"/>
</dbReference>
<evidence type="ECO:0000256" key="2">
    <source>
        <dbReference type="ARBA" id="ARBA00001947"/>
    </source>
</evidence>
<evidence type="ECO:0000256" key="13">
    <source>
        <dbReference type="ARBA" id="ARBA00031533"/>
    </source>
</evidence>
<keyword evidence="18" id="KW-1185">Reference proteome</keyword>
<dbReference type="CDD" id="cd09602">
    <property type="entry name" value="M1_APN"/>
    <property type="match status" value="1"/>
</dbReference>
<evidence type="ECO:0000256" key="10">
    <source>
        <dbReference type="ARBA" id="ARBA00022833"/>
    </source>
</evidence>
<name>A0ABS2RLL1_9ACTN</name>
<gene>
    <name evidence="17" type="ORF">JOE57_002821</name>
</gene>
<keyword evidence="10" id="KW-0862">Zinc</keyword>
<dbReference type="EMBL" id="JAFBCF010000001">
    <property type="protein sequence ID" value="MBM7799900.1"/>
    <property type="molecule type" value="Genomic_DNA"/>
</dbReference>
<dbReference type="PRINTS" id="PR00756">
    <property type="entry name" value="ALADIPTASE"/>
</dbReference>
<keyword evidence="9 17" id="KW-0378">Hydrolase</keyword>
<dbReference type="InterPro" id="IPR045357">
    <property type="entry name" value="Aminopeptidase_N-like_N"/>
</dbReference>
<protein>
    <recommendedName>
        <fullName evidence="5">Aminopeptidase N</fullName>
        <ecNumber evidence="4">3.4.11.2</ecNumber>
    </recommendedName>
    <alternativeName>
        <fullName evidence="12">Alanine aminopeptidase</fullName>
    </alternativeName>
    <alternativeName>
        <fullName evidence="13">Lysyl aminopeptidase</fullName>
    </alternativeName>
</protein>
<proteinExistence type="inferred from homology"/>
<dbReference type="InterPro" id="IPR001930">
    <property type="entry name" value="Peptidase_M1"/>
</dbReference>
<evidence type="ECO:0000256" key="7">
    <source>
        <dbReference type="ARBA" id="ARBA00022670"/>
    </source>
</evidence>
<organism evidence="17 18">
    <name type="scientific">Microlunatus panaciterrae</name>
    <dbReference type="NCBI Taxonomy" id="400768"/>
    <lineage>
        <taxon>Bacteria</taxon>
        <taxon>Bacillati</taxon>
        <taxon>Actinomycetota</taxon>
        <taxon>Actinomycetes</taxon>
        <taxon>Propionibacteriales</taxon>
        <taxon>Propionibacteriaceae</taxon>
        <taxon>Microlunatus</taxon>
    </lineage>
</organism>
<evidence type="ECO:0000259" key="15">
    <source>
        <dbReference type="Pfam" id="PF11838"/>
    </source>
</evidence>
<dbReference type="NCBIfam" id="TIGR02412">
    <property type="entry name" value="pepN_strep_liv"/>
    <property type="match status" value="1"/>
</dbReference>
<dbReference type="PANTHER" id="PTHR11533:SF174">
    <property type="entry name" value="PUROMYCIN-SENSITIVE AMINOPEPTIDASE-RELATED"/>
    <property type="match status" value="1"/>
</dbReference>
<feature type="domain" description="ERAP1-like C-terminal" evidence="15">
    <location>
        <begin position="532"/>
        <end position="847"/>
    </location>
</feature>
<dbReference type="Pfam" id="PF01433">
    <property type="entry name" value="Peptidase_M1"/>
    <property type="match status" value="1"/>
</dbReference>
<evidence type="ECO:0000256" key="1">
    <source>
        <dbReference type="ARBA" id="ARBA00000098"/>
    </source>
</evidence>
<dbReference type="GO" id="GO:0016285">
    <property type="term" value="F:alanyl aminopeptidase activity"/>
    <property type="evidence" value="ECO:0007669"/>
    <property type="project" value="UniProtKB-EC"/>
</dbReference>
<comment type="cofactor">
    <cofactor evidence="2">
        <name>Zn(2+)</name>
        <dbReference type="ChEBI" id="CHEBI:29105"/>
    </cofactor>
</comment>
<evidence type="ECO:0000256" key="5">
    <source>
        <dbReference type="ARBA" id="ARBA00015611"/>
    </source>
</evidence>
<evidence type="ECO:0000256" key="6">
    <source>
        <dbReference type="ARBA" id="ARBA00022438"/>
    </source>
</evidence>
<dbReference type="InterPro" id="IPR012778">
    <property type="entry name" value="Pept_M1_aminopeptidase"/>
</dbReference>
<accession>A0ABS2RLL1</accession>
<evidence type="ECO:0000256" key="11">
    <source>
        <dbReference type="ARBA" id="ARBA00023049"/>
    </source>
</evidence>
<evidence type="ECO:0000313" key="17">
    <source>
        <dbReference type="EMBL" id="MBM7799900.1"/>
    </source>
</evidence>
<comment type="caution">
    <text evidence="17">The sequence shown here is derived from an EMBL/GenBank/DDBJ whole genome shotgun (WGS) entry which is preliminary data.</text>
</comment>
<evidence type="ECO:0000256" key="3">
    <source>
        <dbReference type="ARBA" id="ARBA00010136"/>
    </source>
</evidence>
<evidence type="ECO:0000256" key="12">
    <source>
        <dbReference type="ARBA" id="ARBA00029811"/>
    </source>
</evidence>
<comment type="catalytic activity">
    <reaction evidence="1">
        <text>Release of an N-terminal amino acid, Xaa-|-Yaa- from a peptide, amide or arylamide. Xaa is preferably Ala, but may be most amino acids including Pro (slow action). When a terminal hydrophobic residue is followed by a prolyl residue, the two may be released as an intact Xaa-Pro dipeptide.</text>
        <dbReference type="EC" id="3.4.11.2"/>
    </reaction>
</comment>
<dbReference type="PANTHER" id="PTHR11533">
    <property type="entry name" value="PROTEASE M1 ZINC METALLOPROTEASE"/>
    <property type="match status" value="1"/>
</dbReference>
<dbReference type="SUPFAM" id="SSF63737">
    <property type="entry name" value="Leukotriene A4 hydrolase N-terminal domain"/>
    <property type="match status" value="1"/>
</dbReference>
<dbReference type="Pfam" id="PF17900">
    <property type="entry name" value="Peptidase_M1_N"/>
    <property type="match status" value="1"/>
</dbReference>